<keyword evidence="3" id="KW-1185">Reference proteome</keyword>
<gene>
    <name evidence="2" type="ORF">AOQ84DRAFT_372985</name>
</gene>
<dbReference type="AlphaFoldDB" id="A0A8E2F8L2"/>
<sequence length="197" mass="21606">MVVAKDGVAQHKTSLVWPATAFQPTSSSAEPFEHHHNSTPGTVKLQPRNKTCQLPERPQIARLSACPPKRLPPASLRLAAVLSAAQRPPSTLCRIPLLLCRIEPPPAHALRDRSRAPDSNADASAPAQFFPTALSYQPVTIDLVWQHLQPLLPKQFTPGPQPALHDHAWHRHEPSFESRDTQSIATSMAAIAAMYII</sequence>
<feature type="region of interest" description="Disordered" evidence="1">
    <location>
        <begin position="25"/>
        <end position="46"/>
    </location>
</feature>
<dbReference type="EMBL" id="KV748864">
    <property type="protein sequence ID" value="OCL12550.1"/>
    <property type="molecule type" value="Genomic_DNA"/>
</dbReference>
<protein>
    <submittedName>
        <fullName evidence="2">Uncharacterized protein</fullName>
    </submittedName>
</protein>
<evidence type="ECO:0000313" key="3">
    <source>
        <dbReference type="Proteomes" id="UP000250140"/>
    </source>
</evidence>
<accession>A0A8E2F8L2</accession>
<evidence type="ECO:0000313" key="2">
    <source>
        <dbReference type="EMBL" id="OCL12550.1"/>
    </source>
</evidence>
<evidence type="ECO:0000256" key="1">
    <source>
        <dbReference type="SAM" id="MobiDB-lite"/>
    </source>
</evidence>
<dbReference type="Proteomes" id="UP000250140">
    <property type="component" value="Unassembled WGS sequence"/>
</dbReference>
<reference evidence="2 3" key="1">
    <citation type="journal article" date="2016" name="Nat. Commun.">
        <title>Ectomycorrhizal ecology is imprinted in the genome of the dominant symbiotic fungus Cenococcum geophilum.</title>
        <authorList>
            <consortium name="DOE Joint Genome Institute"/>
            <person name="Peter M."/>
            <person name="Kohler A."/>
            <person name="Ohm R.A."/>
            <person name="Kuo A."/>
            <person name="Krutzmann J."/>
            <person name="Morin E."/>
            <person name="Arend M."/>
            <person name="Barry K.W."/>
            <person name="Binder M."/>
            <person name="Choi C."/>
            <person name="Clum A."/>
            <person name="Copeland A."/>
            <person name="Grisel N."/>
            <person name="Haridas S."/>
            <person name="Kipfer T."/>
            <person name="LaButti K."/>
            <person name="Lindquist E."/>
            <person name="Lipzen A."/>
            <person name="Maire R."/>
            <person name="Meier B."/>
            <person name="Mihaltcheva S."/>
            <person name="Molinier V."/>
            <person name="Murat C."/>
            <person name="Poggeler S."/>
            <person name="Quandt C.A."/>
            <person name="Sperisen C."/>
            <person name="Tritt A."/>
            <person name="Tisserant E."/>
            <person name="Crous P.W."/>
            <person name="Henrissat B."/>
            <person name="Nehls U."/>
            <person name="Egli S."/>
            <person name="Spatafora J.W."/>
            <person name="Grigoriev I.V."/>
            <person name="Martin F.M."/>
        </authorList>
    </citation>
    <scope>NUCLEOTIDE SEQUENCE [LARGE SCALE GENOMIC DNA]</scope>
    <source>
        <strain evidence="2 3">CBS 207.34</strain>
    </source>
</reference>
<organism evidence="2 3">
    <name type="scientific">Glonium stellatum</name>
    <dbReference type="NCBI Taxonomy" id="574774"/>
    <lineage>
        <taxon>Eukaryota</taxon>
        <taxon>Fungi</taxon>
        <taxon>Dikarya</taxon>
        <taxon>Ascomycota</taxon>
        <taxon>Pezizomycotina</taxon>
        <taxon>Dothideomycetes</taxon>
        <taxon>Pleosporomycetidae</taxon>
        <taxon>Gloniales</taxon>
        <taxon>Gloniaceae</taxon>
        <taxon>Glonium</taxon>
    </lineage>
</organism>
<proteinExistence type="predicted"/>
<name>A0A8E2F8L2_9PEZI</name>